<dbReference type="InterPro" id="IPR018062">
    <property type="entry name" value="HTH_AraC-typ_CS"/>
</dbReference>
<dbReference type="InterPro" id="IPR037923">
    <property type="entry name" value="HTH-like"/>
</dbReference>
<dbReference type="AlphaFoldDB" id="A0A1C0Y6U1"/>
<dbReference type="Proteomes" id="UP000093199">
    <property type="component" value="Unassembled WGS sequence"/>
</dbReference>
<evidence type="ECO:0000313" key="5">
    <source>
        <dbReference type="EMBL" id="OCS82855.1"/>
    </source>
</evidence>
<evidence type="ECO:0000259" key="4">
    <source>
        <dbReference type="PROSITE" id="PS01124"/>
    </source>
</evidence>
<evidence type="ECO:0000256" key="1">
    <source>
        <dbReference type="ARBA" id="ARBA00023015"/>
    </source>
</evidence>
<dbReference type="InterPro" id="IPR009057">
    <property type="entry name" value="Homeodomain-like_sf"/>
</dbReference>
<dbReference type="Gene3D" id="2.60.120.10">
    <property type="entry name" value="Jelly Rolls"/>
    <property type="match status" value="1"/>
</dbReference>
<comment type="caution">
    <text evidence="5">The sequence shown here is derived from an EMBL/GenBank/DDBJ whole genome shotgun (WGS) entry which is preliminary data.</text>
</comment>
<dbReference type="OrthoDB" id="247151at2"/>
<dbReference type="SUPFAM" id="SSF46689">
    <property type="entry name" value="Homeodomain-like"/>
    <property type="match status" value="2"/>
</dbReference>
<evidence type="ECO:0000256" key="3">
    <source>
        <dbReference type="ARBA" id="ARBA00023163"/>
    </source>
</evidence>
<sequence length="271" mass="31313">MNINQLIELYAQTPTYFVDVYTTTLPATKTQSFRTTNEKTNCFIVPFSGEATITMDNTQYVTKNNNVFHCGPNAQCQIYVTSERPFHYALIQYEVLRAENSLNIAFDYQLDDAVRCQHYVQQLVELAATPGNYALLQSHTIFMQFIEEFLASAKRTTLTPKSEVAAFAIAYMHEHYAKDLSIAQLAEHVGIERRRFSEVFEATTGMNPSQYLMELRIRKAKEELRADRESIAEVGEKVGYYDCFYFSRVFKKCTGMSPSTYRKKYRQLVTK</sequence>
<dbReference type="GO" id="GO:0043565">
    <property type="term" value="F:sequence-specific DNA binding"/>
    <property type="evidence" value="ECO:0007669"/>
    <property type="project" value="InterPro"/>
</dbReference>
<dbReference type="STRING" id="33978.A6M13_05500"/>
<proteinExistence type="predicted"/>
<dbReference type="InterPro" id="IPR014710">
    <property type="entry name" value="RmlC-like_jellyroll"/>
</dbReference>
<keyword evidence="2" id="KW-0238">DNA-binding</keyword>
<dbReference type="PANTHER" id="PTHR43280">
    <property type="entry name" value="ARAC-FAMILY TRANSCRIPTIONAL REGULATOR"/>
    <property type="match status" value="1"/>
</dbReference>
<reference evidence="5 6" key="1">
    <citation type="submission" date="2016-07" db="EMBL/GenBank/DDBJ databases">
        <title>Caryophanon tenue genome sequencing.</title>
        <authorList>
            <person name="Verma A."/>
            <person name="Pal Y."/>
            <person name="Krishnamurthi S."/>
        </authorList>
    </citation>
    <scope>NUCLEOTIDE SEQUENCE [LARGE SCALE GENOMIC DNA]</scope>
    <source>
        <strain evidence="5 6">DSM 14152</strain>
    </source>
</reference>
<keyword evidence="3" id="KW-0804">Transcription</keyword>
<keyword evidence="6" id="KW-1185">Reference proteome</keyword>
<name>A0A1C0Y6U1_9BACL</name>
<feature type="domain" description="HTH araC/xylS-type" evidence="4">
    <location>
        <begin position="166"/>
        <end position="264"/>
    </location>
</feature>
<dbReference type="SMART" id="SM00342">
    <property type="entry name" value="HTH_ARAC"/>
    <property type="match status" value="1"/>
</dbReference>
<keyword evidence="1" id="KW-0805">Transcription regulation</keyword>
<accession>A0A1C0Y6U1</accession>
<dbReference type="InterPro" id="IPR018060">
    <property type="entry name" value="HTH_AraC"/>
</dbReference>
<dbReference type="PRINTS" id="PR00032">
    <property type="entry name" value="HTHARAC"/>
</dbReference>
<evidence type="ECO:0000313" key="6">
    <source>
        <dbReference type="Proteomes" id="UP000093199"/>
    </source>
</evidence>
<dbReference type="InterPro" id="IPR020449">
    <property type="entry name" value="Tscrpt_reg_AraC-type_HTH"/>
</dbReference>
<protein>
    <recommendedName>
        <fullName evidence="4">HTH araC/xylS-type domain-containing protein</fullName>
    </recommendedName>
</protein>
<dbReference type="EMBL" id="MASJ01000039">
    <property type="protein sequence ID" value="OCS82855.1"/>
    <property type="molecule type" value="Genomic_DNA"/>
</dbReference>
<gene>
    <name evidence="5" type="ORF">A6M13_05500</name>
</gene>
<dbReference type="RefSeq" id="WP_066547398.1">
    <property type="nucleotide sequence ID" value="NZ_MASJ01000039.1"/>
</dbReference>
<dbReference type="GO" id="GO:0003700">
    <property type="term" value="F:DNA-binding transcription factor activity"/>
    <property type="evidence" value="ECO:0007669"/>
    <property type="project" value="InterPro"/>
</dbReference>
<dbReference type="PANTHER" id="PTHR43280:SF2">
    <property type="entry name" value="HTH-TYPE TRANSCRIPTIONAL REGULATOR EXSA"/>
    <property type="match status" value="1"/>
</dbReference>
<evidence type="ECO:0000256" key="2">
    <source>
        <dbReference type="ARBA" id="ARBA00023125"/>
    </source>
</evidence>
<dbReference type="PROSITE" id="PS00041">
    <property type="entry name" value="HTH_ARAC_FAMILY_1"/>
    <property type="match status" value="1"/>
</dbReference>
<dbReference type="Pfam" id="PF12833">
    <property type="entry name" value="HTH_18"/>
    <property type="match status" value="1"/>
</dbReference>
<organism evidence="5 6">
    <name type="scientific">Caryophanon tenue</name>
    <dbReference type="NCBI Taxonomy" id="33978"/>
    <lineage>
        <taxon>Bacteria</taxon>
        <taxon>Bacillati</taxon>
        <taxon>Bacillota</taxon>
        <taxon>Bacilli</taxon>
        <taxon>Bacillales</taxon>
        <taxon>Caryophanaceae</taxon>
        <taxon>Caryophanon</taxon>
    </lineage>
</organism>
<dbReference type="PROSITE" id="PS01124">
    <property type="entry name" value="HTH_ARAC_FAMILY_2"/>
    <property type="match status" value="1"/>
</dbReference>
<dbReference type="SUPFAM" id="SSF51215">
    <property type="entry name" value="Regulatory protein AraC"/>
    <property type="match status" value="1"/>
</dbReference>
<dbReference type="Gene3D" id="1.10.10.60">
    <property type="entry name" value="Homeodomain-like"/>
    <property type="match status" value="2"/>
</dbReference>